<dbReference type="PANTHER" id="PTHR34580:SF1">
    <property type="entry name" value="PROTEIN PAFC"/>
    <property type="match status" value="1"/>
</dbReference>
<dbReference type="InterPro" id="IPR026881">
    <property type="entry name" value="WYL_dom"/>
</dbReference>
<organism evidence="1 2">
    <name type="scientific">Bradyrhizobium ottawaense</name>
    <dbReference type="NCBI Taxonomy" id="931866"/>
    <lineage>
        <taxon>Bacteria</taxon>
        <taxon>Pseudomonadati</taxon>
        <taxon>Pseudomonadota</taxon>
        <taxon>Alphaproteobacteria</taxon>
        <taxon>Hyphomicrobiales</taxon>
        <taxon>Nitrobacteraceae</taxon>
        <taxon>Bradyrhizobium</taxon>
    </lineage>
</organism>
<dbReference type="Pfam" id="PF08279">
    <property type="entry name" value="HTH_11"/>
    <property type="match status" value="1"/>
</dbReference>
<dbReference type="Gene3D" id="1.10.10.10">
    <property type="entry name" value="Winged helix-like DNA-binding domain superfamily/Winged helix DNA-binding domain"/>
    <property type="match status" value="1"/>
</dbReference>
<dbReference type="PIRSF" id="PIRSF016838">
    <property type="entry name" value="PafC"/>
    <property type="match status" value="1"/>
</dbReference>
<dbReference type="PROSITE" id="PS52050">
    <property type="entry name" value="WYL"/>
    <property type="match status" value="1"/>
</dbReference>
<gene>
    <name evidence="1" type="ORF">CIT37_06650</name>
</gene>
<dbReference type="InterPro" id="IPR057727">
    <property type="entry name" value="WCX_dom"/>
</dbReference>
<sequence>MRASRMLSILTTLQARGQVTAPELAEACEVSVRTIYRDIDALAASGVPVYADRGAEGGYRLLDGYRVRLNGLSQSEAETLFLAGLPGPAAALGLDAAMIAAQNKLMAALPVHLRQDASRMQERFHLDAPGWFGEAEEPKHLRTIAGAVLRGTLIKIRYRSWRAEKQRRLAPLGLVLKGGSWYFAGQVDASVRTYRVARVLDCTALDEGFDRPADFDLAAYWQAATLRLEAEMHPNVAIVRLSPFGVKLLDALSQPYIKARTQLEETADVDGWRIARVPAGKTSWHAAAELLRLGPEAEVLEPADLRDKMAELTQAMAARYRAARKT</sequence>
<reference evidence="1 2" key="2">
    <citation type="journal article" date="2017" name="Syst. Appl. Microbiol.">
        <title>Soybeans inoculated with root zone soils of Canadian native legumes harbour diverse and novel Bradyrhizobium spp. that possess agricultural potential.</title>
        <authorList>
            <person name="Bromfield E.S.P."/>
            <person name="Cloutier S."/>
            <person name="Tambong J.T."/>
            <person name="Tran Thi T.V."/>
        </authorList>
    </citation>
    <scope>NUCLEOTIDE SEQUENCE [LARGE SCALE GENOMIC DNA]</scope>
    <source>
        <strain evidence="1 2">OO99</strain>
    </source>
</reference>
<dbReference type="InterPro" id="IPR051534">
    <property type="entry name" value="CBASS_pafABC_assoc_protein"/>
</dbReference>
<dbReference type="AlphaFoldDB" id="A0A2U8P2H1"/>
<dbReference type="RefSeq" id="WP_028142162.1">
    <property type="nucleotide sequence ID" value="NZ_AP021854.1"/>
</dbReference>
<dbReference type="Pfam" id="PF13280">
    <property type="entry name" value="WYL"/>
    <property type="match status" value="1"/>
</dbReference>
<proteinExistence type="predicted"/>
<dbReference type="KEGG" id="bot:CIT37_06650"/>
<dbReference type="GO" id="GO:0003700">
    <property type="term" value="F:DNA-binding transcription factor activity"/>
    <property type="evidence" value="ECO:0007669"/>
    <property type="project" value="InterPro"/>
</dbReference>
<evidence type="ECO:0000313" key="2">
    <source>
        <dbReference type="Proteomes" id="UP000215703"/>
    </source>
</evidence>
<dbReference type="SUPFAM" id="SSF46785">
    <property type="entry name" value="Winged helix' DNA-binding domain"/>
    <property type="match status" value="1"/>
</dbReference>
<dbReference type="InterPro" id="IPR036390">
    <property type="entry name" value="WH_DNA-bd_sf"/>
</dbReference>
<evidence type="ECO:0000313" key="1">
    <source>
        <dbReference type="EMBL" id="AWL91919.1"/>
    </source>
</evidence>
<dbReference type="PANTHER" id="PTHR34580">
    <property type="match status" value="1"/>
</dbReference>
<dbReference type="Pfam" id="PF25583">
    <property type="entry name" value="WCX"/>
    <property type="match status" value="1"/>
</dbReference>
<protein>
    <submittedName>
        <fullName evidence="1">YafY family transcriptional regulator</fullName>
    </submittedName>
</protein>
<name>A0A2U8P2H1_9BRAD</name>
<dbReference type="InterPro" id="IPR036388">
    <property type="entry name" value="WH-like_DNA-bd_sf"/>
</dbReference>
<dbReference type="EMBL" id="CP029425">
    <property type="protein sequence ID" value="AWL91919.1"/>
    <property type="molecule type" value="Genomic_DNA"/>
</dbReference>
<accession>A0A2U8P2H1</accession>
<accession>A0A5H2YMQ9</accession>
<dbReference type="Proteomes" id="UP000215703">
    <property type="component" value="Chromosome"/>
</dbReference>
<dbReference type="InterPro" id="IPR001034">
    <property type="entry name" value="DeoR_HTH"/>
</dbReference>
<dbReference type="GeneID" id="92970313"/>
<dbReference type="PROSITE" id="PS51000">
    <property type="entry name" value="HTH_DEOR_2"/>
    <property type="match status" value="1"/>
</dbReference>
<reference evidence="1 2" key="1">
    <citation type="journal article" date="2014" name="Int. J. Syst. Evol. Microbiol.">
        <title>Bradyrhizobium ottawaense sp. nov., a symbiotic nitrogen fixing bacterium from root nodules of soybeans in Canada.</title>
        <authorList>
            <person name="Yu X."/>
            <person name="Cloutier S."/>
            <person name="Tambong J.T."/>
            <person name="Bromfield E.S."/>
        </authorList>
    </citation>
    <scope>NUCLEOTIDE SEQUENCE [LARGE SCALE GENOMIC DNA]</scope>
    <source>
        <strain evidence="1 2">OO99</strain>
    </source>
</reference>
<dbReference type="OrthoDB" id="9807255at2"/>
<dbReference type="InterPro" id="IPR013196">
    <property type="entry name" value="HTH_11"/>
</dbReference>
<dbReference type="InterPro" id="IPR028349">
    <property type="entry name" value="PafC-like"/>
</dbReference>